<dbReference type="PROSITE" id="PS50297">
    <property type="entry name" value="ANK_REP_REGION"/>
    <property type="match status" value="1"/>
</dbReference>
<protein>
    <recommendedName>
        <fullName evidence="3">Ankyrin repeat domain-containing protein</fullName>
    </recommendedName>
</protein>
<sequence length="142" mass="15426">MGFVDDARDGNFDAVREALAKGVDVNQKDELGYTALMCAAGQGQYEICQTLFDAGADPFVFCQAIGKKGFVAMDFALAAQDETVTKVSNTEYAKIIKLLSPPEAEEDELRGAEELDERLKNQKLVGSLCAGAQIKTTRPDFH</sequence>
<evidence type="ECO:0008006" key="3">
    <source>
        <dbReference type="Google" id="ProtNLM"/>
    </source>
</evidence>
<dbReference type="EMBL" id="HBFA01001292">
    <property type="protein sequence ID" value="CAD8648548.1"/>
    <property type="molecule type" value="Transcribed_RNA"/>
</dbReference>
<dbReference type="Gene3D" id="1.25.40.20">
    <property type="entry name" value="Ankyrin repeat-containing domain"/>
    <property type="match status" value="1"/>
</dbReference>
<evidence type="ECO:0000256" key="1">
    <source>
        <dbReference type="PROSITE-ProRule" id="PRU00023"/>
    </source>
</evidence>
<organism evidence="2">
    <name type="scientific">Pyramimonas obovata</name>
    <dbReference type="NCBI Taxonomy" id="1411642"/>
    <lineage>
        <taxon>Eukaryota</taxon>
        <taxon>Viridiplantae</taxon>
        <taxon>Chlorophyta</taxon>
        <taxon>Pyramimonadophyceae</taxon>
        <taxon>Pyramimonadales</taxon>
        <taxon>Pyramimonadaceae</taxon>
        <taxon>Pyramimonas</taxon>
        <taxon>Pyramimonas incertae sedis</taxon>
    </lineage>
</organism>
<dbReference type="InterPro" id="IPR002110">
    <property type="entry name" value="Ankyrin_rpt"/>
</dbReference>
<accession>A0A7S0MQL8</accession>
<dbReference type="InterPro" id="IPR036770">
    <property type="entry name" value="Ankyrin_rpt-contain_sf"/>
</dbReference>
<reference evidence="2" key="1">
    <citation type="submission" date="2021-01" db="EMBL/GenBank/DDBJ databases">
        <authorList>
            <person name="Corre E."/>
            <person name="Pelletier E."/>
            <person name="Niang G."/>
            <person name="Scheremetjew M."/>
            <person name="Finn R."/>
            <person name="Kale V."/>
            <person name="Holt S."/>
            <person name="Cochrane G."/>
            <person name="Meng A."/>
            <person name="Brown T."/>
            <person name="Cohen L."/>
        </authorList>
    </citation>
    <scope>NUCLEOTIDE SEQUENCE</scope>
    <source>
        <strain evidence="2">CCMP722</strain>
    </source>
</reference>
<evidence type="ECO:0000313" key="2">
    <source>
        <dbReference type="EMBL" id="CAD8648548.1"/>
    </source>
</evidence>
<name>A0A7S0MQL8_9CHLO</name>
<dbReference type="Pfam" id="PF12796">
    <property type="entry name" value="Ank_2"/>
    <property type="match status" value="1"/>
</dbReference>
<feature type="repeat" description="ANK" evidence="1">
    <location>
        <begin position="31"/>
        <end position="57"/>
    </location>
</feature>
<gene>
    <name evidence="2" type="ORF">POBO1169_LOCUS615</name>
</gene>
<dbReference type="SUPFAM" id="SSF48403">
    <property type="entry name" value="Ankyrin repeat"/>
    <property type="match status" value="1"/>
</dbReference>
<dbReference type="PROSITE" id="PS50088">
    <property type="entry name" value="ANK_REPEAT"/>
    <property type="match status" value="1"/>
</dbReference>
<proteinExistence type="predicted"/>
<dbReference type="AlphaFoldDB" id="A0A7S0MQL8"/>
<keyword evidence="1" id="KW-0040">ANK repeat</keyword>